<sequence length="67" mass="7458">MQQVAIHLQGTRHSHRHEVISLLEAVLSRLREGEIAGEEHDDDFGYRFSVASETHGPSFFAEPAGSN</sequence>
<gene>
    <name evidence="1" type="ORF">I6G47_32750</name>
</gene>
<organism evidence="1 2">
    <name type="scientific">Delftia lacustris</name>
    <dbReference type="NCBI Taxonomy" id="558537"/>
    <lineage>
        <taxon>Bacteria</taxon>
        <taxon>Pseudomonadati</taxon>
        <taxon>Pseudomonadota</taxon>
        <taxon>Betaproteobacteria</taxon>
        <taxon>Burkholderiales</taxon>
        <taxon>Comamonadaceae</taxon>
        <taxon>Delftia</taxon>
    </lineage>
</organism>
<dbReference type="KEGG" id="dla:I6G47_32750"/>
<accession>A0A7T2Z0B1</accession>
<dbReference type="Proteomes" id="UP000595064">
    <property type="component" value="Plasmid unnamed"/>
</dbReference>
<keyword evidence="1" id="KW-0614">Plasmid</keyword>
<reference evidence="1 2" key="1">
    <citation type="submission" date="2020-12" db="EMBL/GenBank/DDBJ databases">
        <title>FDA dAtabase for Regulatory Grade micrObial Sequences (FDA-ARGOS): Supporting development and validation of Infectious Disease Dx tests.</title>
        <authorList>
            <person name="Sproer C."/>
            <person name="Gronow S."/>
            <person name="Severitt S."/>
            <person name="Schroder I."/>
            <person name="Tallon L."/>
            <person name="Sadzewicz L."/>
            <person name="Zhao X."/>
            <person name="Boylan J."/>
            <person name="Ott S."/>
            <person name="Bowen H."/>
            <person name="Vavikolanu K."/>
            <person name="Mehta A."/>
            <person name="Aluvathingal J."/>
            <person name="Nadendla S."/>
            <person name="Lowell S."/>
            <person name="Myers T."/>
            <person name="Yan Y."/>
            <person name="Sichtig H."/>
        </authorList>
    </citation>
    <scope>NUCLEOTIDE SEQUENCE [LARGE SCALE GENOMIC DNA]</scope>
    <source>
        <strain evidence="1 2">FDAARGOS_890</strain>
        <plasmid evidence="1 2">unnamed</plasmid>
    </source>
</reference>
<dbReference type="AlphaFoldDB" id="A0A7T2Z0B1"/>
<evidence type="ECO:0000313" key="2">
    <source>
        <dbReference type="Proteomes" id="UP000595064"/>
    </source>
</evidence>
<geneLocation type="plasmid" evidence="1 2">
    <name>unnamed</name>
</geneLocation>
<keyword evidence="2" id="KW-1185">Reference proteome</keyword>
<evidence type="ECO:0000313" key="1">
    <source>
        <dbReference type="EMBL" id="QPS85109.1"/>
    </source>
</evidence>
<name>A0A7T2Z0B1_9BURK</name>
<proteinExistence type="predicted"/>
<dbReference type="EMBL" id="CP065749">
    <property type="protein sequence ID" value="QPS85109.1"/>
    <property type="molecule type" value="Genomic_DNA"/>
</dbReference>
<protein>
    <submittedName>
        <fullName evidence="1">Uncharacterized protein</fullName>
    </submittedName>
</protein>